<dbReference type="InterPro" id="IPR006299">
    <property type="entry name" value="FlgC"/>
</dbReference>
<sequence length="145" mass="15651">MSIERLMMTAASAMEANKVRMSTTASNLANAETLASNPDDVYKAKKPVFETLRAEQVAIMGGQMPTGATAGVQLKAIVESNEPAIRRFDPGHPLADGDGYVFAPNVNVMTEMADMIAASRAYQANVEVMKDARELSQQLLRMGQN</sequence>
<dbReference type="RefSeq" id="WP_153713714.1">
    <property type="nucleotide sequence ID" value="NZ_CP045871.1"/>
</dbReference>
<dbReference type="KEGG" id="llp:GH975_06320"/>
<comment type="subcellular location">
    <subcellularLocation>
        <location evidence="1 6">Bacterial flagellum basal body</location>
    </subcellularLocation>
</comment>
<evidence type="ECO:0000256" key="4">
    <source>
        <dbReference type="ARBA" id="ARBA00023143"/>
    </source>
</evidence>
<dbReference type="PANTHER" id="PTHR30435">
    <property type="entry name" value="FLAGELLAR PROTEIN"/>
    <property type="match status" value="1"/>
</dbReference>
<dbReference type="Pfam" id="PF06429">
    <property type="entry name" value="Flg_bbr_C"/>
    <property type="match status" value="1"/>
</dbReference>
<evidence type="ECO:0000256" key="5">
    <source>
        <dbReference type="ARBA" id="ARBA00025933"/>
    </source>
</evidence>
<comment type="subunit">
    <text evidence="5 6">The basal body constitutes a major portion of the flagellar organelle and consists of four rings (L,P,S, and M) mounted on a central rod. The rod consists of about 26 subunits of FlgG in the distal portion, and FlgB, FlgC and FlgF are thought to build up the proximal portion of the rod with about 6 subunits each.</text>
</comment>
<evidence type="ECO:0000256" key="2">
    <source>
        <dbReference type="ARBA" id="ARBA00009677"/>
    </source>
</evidence>
<dbReference type="Proteomes" id="UP000388235">
    <property type="component" value="Chromosome"/>
</dbReference>
<dbReference type="AlphaFoldDB" id="A0A5Q2QEC0"/>
<dbReference type="InterPro" id="IPR001444">
    <property type="entry name" value="Flag_bb_rod_N"/>
</dbReference>
<keyword evidence="9" id="KW-0966">Cell projection</keyword>
<keyword evidence="9" id="KW-0969">Cilium</keyword>
<evidence type="ECO:0000256" key="1">
    <source>
        <dbReference type="ARBA" id="ARBA00004117"/>
    </source>
</evidence>
<evidence type="ECO:0000259" key="8">
    <source>
        <dbReference type="Pfam" id="PF06429"/>
    </source>
</evidence>
<proteinExistence type="inferred from homology"/>
<dbReference type="GO" id="GO:0030694">
    <property type="term" value="C:bacterial-type flagellum basal body, rod"/>
    <property type="evidence" value="ECO:0007669"/>
    <property type="project" value="UniProtKB-UniRule"/>
</dbReference>
<dbReference type="Pfam" id="PF00460">
    <property type="entry name" value="Flg_bb_rod"/>
    <property type="match status" value="1"/>
</dbReference>
<accession>A0A5Q2QEC0</accession>
<keyword evidence="10" id="KW-1185">Reference proteome</keyword>
<gene>
    <name evidence="9" type="primary">flgC</name>
    <name evidence="9" type="ORF">GH975_06320</name>
</gene>
<evidence type="ECO:0000259" key="7">
    <source>
        <dbReference type="Pfam" id="PF00460"/>
    </source>
</evidence>
<dbReference type="InterPro" id="IPR010930">
    <property type="entry name" value="Flg_bb/hook_C_dom"/>
</dbReference>
<dbReference type="NCBIfam" id="TIGR01395">
    <property type="entry name" value="FlgC"/>
    <property type="match status" value="1"/>
</dbReference>
<dbReference type="InterPro" id="IPR019776">
    <property type="entry name" value="Flagellar_basal_body_rod_CS"/>
</dbReference>
<dbReference type="OrthoDB" id="9794148at2"/>
<dbReference type="GO" id="GO:0071978">
    <property type="term" value="P:bacterial-type flagellum-dependent swarming motility"/>
    <property type="evidence" value="ECO:0007669"/>
    <property type="project" value="TreeGrafter"/>
</dbReference>
<organism evidence="9 10">
    <name type="scientific">Litorivicinus lipolyticus</name>
    <dbReference type="NCBI Taxonomy" id="418701"/>
    <lineage>
        <taxon>Bacteria</taxon>
        <taxon>Pseudomonadati</taxon>
        <taxon>Pseudomonadota</taxon>
        <taxon>Gammaproteobacteria</taxon>
        <taxon>Oceanospirillales</taxon>
        <taxon>Litorivicinaceae</taxon>
        <taxon>Litorivicinus</taxon>
    </lineage>
</organism>
<keyword evidence="4 6" id="KW-0975">Bacterial flagellum</keyword>
<feature type="domain" description="Flagellar basal body rod protein N-terminal" evidence="7">
    <location>
        <begin position="8"/>
        <end position="33"/>
    </location>
</feature>
<protein>
    <recommendedName>
        <fullName evidence="3 6">Flagellar basal-body rod protein FlgC</fullName>
    </recommendedName>
</protein>
<name>A0A5Q2QEC0_9GAMM</name>
<evidence type="ECO:0000256" key="6">
    <source>
        <dbReference type="RuleBase" id="RU362062"/>
    </source>
</evidence>
<keyword evidence="9" id="KW-0282">Flagellum</keyword>
<reference evidence="9 10" key="1">
    <citation type="submission" date="2019-11" db="EMBL/GenBank/DDBJ databases">
        <authorList>
            <person name="Khan S.A."/>
            <person name="Jeon C.O."/>
            <person name="Chun B.H."/>
        </authorList>
    </citation>
    <scope>NUCLEOTIDE SEQUENCE [LARGE SCALE GENOMIC DNA]</scope>
    <source>
        <strain evidence="9 10">IMCC 1097</strain>
    </source>
</reference>
<comment type="similarity">
    <text evidence="2">Belongs to the flagella basal body rod proteins family.</text>
</comment>
<dbReference type="EMBL" id="CP045871">
    <property type="protein sequence ID" value="QGG80210.1"/>
    <property type="molecule type" value="Genomic_DNA"/>
</dbReference>
<feature type="domain" description="Flagellar basal-body/hook protein C-terminal" evidence="8">
    <location>
        <begin position="99"/>
        <end position="142"/>
    </location>
</feature>
<dbReference type="PROSITE" id="PS00588">
    <property type="entry name" value="FLAGELLA_BB_ROD"/>
    <property type="match status" value="1"/>
</dbReference>
<evidence type="ECO:0000313" key="10">
    <source>
        <dbReference type="Proteomes" id="UP000388235"/>
    </source>
</evidence>
<dbReference type="PANTHER" id="PTHR30435:SF2">
    <property type="entry name" value="FLAGELLAR BASAL-BODY ROD PROTEIN FLGC"/>
    <property type="match status" value="1"/>
</dbReference>
<evidence type="ECO:0000313" key="9">
    <source>
        <dbReference type="EMBL" id="QGG80210.1"/>
    </source>
</evidence>
<evidence type="ECO:0000256" key="3">
    <source>
        <dbReference type="ARBA" id="ARBA00017941"/>
    </source>
</evidence>